<protein>
    <recommendedName>
        <fullName evidence="4">Methionyl-tRNA formyltransferase, mitochondrial</fullName>
        <ecNumber evidence="3">2.1.2.9</ecNumber>
    </recommendedName>
</protein>
<dbReference type="GO" id="GO:0005739">
    <property type="term" value="C:mitochondrion"/>
    <property type="evidence" value="ECO:0007669"/>
    <property type="project" value="UniProtKB-SubCell"/>
</dbReference>
<comment type="function">
    <text evidence="10">Methionyl-tRNA formyltransferase that formylates methionyl-tRNA in mitochondria and is crucial for translation initiation.</text>
</comment>
<evidence type="ECO:0000256" key="7">
    <source>
        <dbReference type="ARBA" id="ARBA00022946"/>
    </source>
</evidence>
<evidence type="ECO:0000256" key="5">
    <source>
        <dbReference type="ARBA" id="ARBA00022679"/>
    </source>
</evidence>
<dbReference type="SUPFAM" id="SSF50486">
    <property type="entry name" value="FMT C-terminal domain-like"/>
    <property type="match status" value="1"/>
</dbReference>
<dbReference type="Pfam" id="PF02911">
    <property type="entry name" value="Formyl_trans_C"/>
    <property type="match status" value="1"/>
</dbReference>
<keyword evidence="7" id="KW-0809">Transit peptide</keyword>
<dbReference type="OMA" id="VGCINIH"/>
<dbReference type="InterPro" id="IPR005794">
    <property type="entry name" value="Fmt"/>
</dbReference>
<dbReference type="Pfam" id="PF00551">
    <property type="entry name" value="Formyl_trans_N"/>
    <property type="match status" value="1"/>
</dbReference>
<dbReference type="InterPro" id="IPR041711">
    <property type="entry name" value="Met-tRNA-FMT_N"/>
</dbReference>
<name>A0A0M3QYP2_DROBS</name>
<dbReference type="FunFam" id="3.40.50.12230:FF:000003">
    <property type="entry name" value="methionyl-tRNA formyltransferase, mitochondrial"/>
    <property type="match status" value="1"/>
</dbReference>
<dbReference type="OrthoDB" id="10268103at2759"/>
<evidence type="ECO:0000313" key="14">
    <source>
        <dbReference type="Proteomes" id="UP000494163"/>
    </source>
</evidence>
<dbReference type="InterPro" id="IPR036477">
    <property type="entry name" value="Formyl_transf_N_sf"/>
</dbReference>
<dbReference type="InterPro" id="IPR005793">
    <property type="entry name" value="Formyl_trans_C"/>
</dbReference>
<evidence type="ECO:0000256" key="2">
    <source>
        <dbReference type="ARBA" id="ARBA00010699"/>
    </source>
</evidence>
<keyword evidence="5" id="KW-0808">Transferase</keyword>
<dbReference type="EC" id="2.1.2.9" evidence="3"/>
<comment type="catalytic activity">
    <reaction evidence="9">
        <text>L-methionyl-tRNA(fMet) + (6R)-10-formyltetrahydrofolate = N-formyl-L-methionyl-tRNA(fMet) + (6S)-5,6,7,8-tetrahydrofolate + H(+)</text>
        <dbReference type="Rhea" id="RHEA:24380"/>
        <dbReference type="Rhea" id="RHEA-COMP:9952"/>
        <dbReference type="Rhea" id="RHEA-COMP:9953"/>
        <dbReference type="ChEBI" id="CHEBI:15378"/>
        <dbReference type="ChEBI" id="CHEBI:57453"/>
        <dbReference type="ChEBI" id="CHEBI:78530"/>
        <dbReference type="ChEBI" id="CHEBI:78844"/>
        <dbReference type="ChEBI" id="CHEBI:195366"/>
        <dbReference type="EC" id="2.1.2.9"/>
    </reaction>
    <physiologicalReaction direction="left-to-right" evidence="9">
        <dbReference type="Rhea" id="RHEA:24381"/>
    </physiologicalReaction>
</comment>
<evidence type="ECO:0000256" key="3">
    <source>
        <dbReference type="ARBA" id="ARBA00012261"/>
    </source>
</evidence>
<keyword evidence="6" id="KW-0648">Protein biosynthesis</keyword>
<dbReference type="InterPro" id="IPR011034">
    <property type="entry name" value="Formyl_transferase-like_C_sf"/>
</dbReference>
<proteinExistence type="inferred from homology"/>
<comment type="similarity">
    <text evidence="2">Belongs to the Fmt family.</text>
</comment>
<evidence type="ECO:0000313" key="13">
    <source>
        <dbReference type="EMBL" id="ALC47959.1"/>
    </source>
</evidence>
<evidence type="ECO:0000259" key="11">
    <source>
        <dbReference type="Pfam" id="PF00551"/>
    </source>
</evidence>
<dbReference type="CDD" id="cd08704">
    <property type="entry name" value="Met_tRNA_FMT_C"/>
    <property type="match status" value="1"/>
</dbReference>
<evidence type="ECO:0000256" key="9">
    <source>
        <dbReference type="ARBA" id="ARBA00052555"/>
    </source>
</evidence>
<sequence length="344" mass="39234">MLHFSLLFNFFFRRKRKLLQHVCTNSMRCYAIKQSTAPKVLFFGTDNFSLPSLQMLQKQNLEIGVVTSFKSPANCVRSYAEHQRLPLYRWPVTVEQCLTYDLGVVVSFGHMIPSYLISAFPSGMINAHASLLPRWRGAAPIIYAIMEGDTKTGVSIMQIHPHHFDVGPLLAQREFSIKPDVYMPELHTALSHLGADLLVDTIKNLSEKLLNAQPQDDKIATYAPKISPHIAEIIWSKHSATELYARHRALYGFKSLTTRFLDKQVQVLDVKLPERPLCLSMEPGCFSYQRIRKALIIGCAKDSQLEVSRIRMEGKRPMSAQDFSNGFFKRTHMLQFTENKKVAC</sequence>
<dbReference type="CDD" id="cd08646">
    <property type="entry name" value="FMT_core_Met-tRNA-FMT_N"/>
    <property type="match status" value="1"/>
</dbReference>
<dbReference type="NCBIfam" id="TIGR00460">
    <property type="entry name" value="fmt"/>
    <property type="match status" value="1"/>
</dbReference>
<organism evidence="13 14">
    <name type="scientific">Drosophila busckii</name>
    <name type="common">Fruit fly</name>
    <dbReference type="NCBI Taxonomy" id="30019"/>
    <lineage>
        <taxon>Eukaryota</taxon>
        <taxon>Metazoa</taxon>
        <taxon>Ecdysozoa</taxon>
        <taxon>Arthropoda</taxon>
        <taxon>Hexapoda</taxon>
        <taxon>Insecta</taxon>
        <taxon>Pterygota</taxon>
        <taxon>Neoptera</taxon>
        <taxon>Endopterygota</taxon>
        <taxon>Diptera</taxon>
        <taxon>Brachycera</taxon>
        <taxon>Muscomorpha</taxon>
        <taxon>Ephydroidea</taxon>
        <taxon>Drosophilidae</taxon>
        <taxon>Drosophila</taxon>
    </lineage>
</organism>
<evidence type="ECO:0000256" key="6">
    <source>
        <dbReference type="ARBA" id="ARBA00022917"/>
    </source>
</evidence>
<dbReference type="InterPro" id="IPR044135">
    <property type="entry name" value="Met-tRNA-FMT_C"/>
</dbReference>
<reference evidence="13 14" key="1">
    <citation type="submission" date="2015-08" db="EMBL/GenBank/DDBJ databases">
        <title>Ancestral chromatin configuration constrains chromatin evolution on differentiating sex chromosomes in Drosophila.</title>
        <authorList>
            <person name="Zhou Q."/>
            <person name="Bachtrog D."/>
        </authorList>
    </citation>
    <scope>NUCLEOTIDE SEQUENCE [LARGE SCALE GENOMIC DNA]</scope>
    <source>
        <tissue evidence="13">Whole larvae</tissue>
    </source>
</reference>
<feature type="domain" description="Formyl transferase N-terminal" evidence="11">
    <location>
        <begin position="98"/>
        <end position="201"/>
    </location>
</feature>
<dbReference type="GO" id="GO:0004479">
    <property type="term" value="F:methionyl-tRNA formyltransferase activity"/>
    <property type="evidence" value="ECO:0007669"/>
    <property type="project" value="UniProtKB-EC"/>
</dbReference>
<comment type="subcellular location">
    <subcellularLocation>
        <location evidence="1">Mitochondrion</location>
    </subcellularLocation>
</comment>
<gene>
    <name evidence="13" type="ORF">Dbus_chr3Rg2709</name>
</gene>
<evidence type="ECO:0000256" key="4">
    <source>
        <dbReference type="ARBA" id="ARBA00014185"/>
    </source>
</evidence>
<accession>A0A0M3QYP2</accession>
<dbReference type="Gene3D" id="3.40.50.12230">
    <property type="match status" value="1"/>
</dbReference>
<dbReference type="STRING" id="30019.A0A0M3QYP2"/>
<dbReference type="PANTHER" id="PTHR11138:SF5">
    <property type="entry name" value="METHIONYL-TRNA FORMYLTRANSFERASE, MITOCHONDRIAL"/>
    <property type="match status" value="1"/>
</dbReference>
<evidence type="ECO:0000256" key="8">
    <source>
        <dbReference type="ARBA" id="ARBA00023128"/>
    </source>
</evidence>
<dbReference type="Proteomes" id="UP000494163">
    <property type="component" value="Chromosome 3R"/>
</dbReference>
<dbReference type="PANTHER" id="PTHR11138">
    <property type="entry name" value="METHIONYL-TRNA FORMYLTRANSFERASE"/>
    <property type="match status" value="1"/>
</dbReference>
<feature type="domain" description="Formyl transferase C-terminal" evidence="12">
    <location>
        <begin position="225"/>
        <end position="327"/>
    </location>
</feature>
<dbReference type="InterPro" id="IPR002376">
    <property type="entry name" value="Formyl_transf_N"/>
</dbReference>
<dbReference type="AlphaFoldDB" id="A0A0M3QYP2"/>
<dbReference type="EMBL" id="CP012526">
    <property type="protein sequence ID" value="ALC47959.1"/>
    <property type="molecule type" value="Genomic_DNA"/>
</dbReference>
<dbReference type="SUPFAM" id="SSF53328">
    <property type="entry name" value="Formyltransferase"/>
    <property type="match status" value="1"/>
</dbReference>
<evidence type="ECO:0000259" key="12">
    <source>
        <dbReference type="Pfam" id="PF02911"/>
    </source>
</evidence>
<feature type="non-terminal residue" evidence="13">
    <location>
        <position position="344"/>
    </location>
</feature>
<evidence type="ECO:0000256" key="1">
    <source>
        <dbReference type="ARBA" id="ARBA00004173"/>
    </source>
</evidence>
<keyword evidence="14" id="KW-1185">Reference proteome</keyword>
<evidence type="ECO:0000256" key="10">
    <source>
        <dbReference type="ARBA" id="ARBA00057846"/>
    </source>
</evidence>
<keyword evidence="8" id="KW-0496">Mitochondrion</keyword>